<keyword evidence="4" id="KW-0238">DNA-binding</keyword>
<dbReference type="InterPro" id="IPR013324">
    <property type="entry name" value="RNA_pol_sigma_r3/r4-like"/>
</dbReference>
<keyword evidence="3" id="KW-0731">Sigma factor</keyword>
<dbReference type="GO" id="GO:0003677">
    <property type="term" value="F:DNA binding"/>
    <property type="evidence" value="ECO:0007669"/>
    <property type="project" value="UniProtKB-KW"/>
</dbReference>
<dbReference type="RefSeq" id="WP_145182614.1">
    <property type="nucleotide sequence ID" value="NZ_CP036266.1"/>
</dbReference>
<dbReference type="CDD" id="cd06171">
    <property type="entry name" value="Sigma70_r4"/>
    <property type="match status" value="1"/>
</dbReference>
<dbReference type="PRINTS" id="PR00046">
    <property type="entry name" value="SIGMA70FCT"/>
</dbReference>
<proteinExistence type="inferred from homology"/>
<dbReference type="Pfam" id="PF04545">
    <property type="entry name" value="Sigma70_r4"/>
    <property type="match status" value="1"/>
</dbReference>
<dbReference type="PANTHER" id="PTHR43133:SF8">
    <property type="entry name" value="RNA POLYMERASE SIGMA FACTOR HI_1459-RELATED"/>
    <property type="match status" value="1"/>
</dbReference>
<evidence type="ECO:0000313" key="7">
    <source>
        <dbReference type="EMBL" id="QDT20164.1"/>
    </source>
</evidence>
<dbReference type="InterPro" id="IPR000943">
    <property type="entry name" value="RNA_pol_sigma70"/>
</dbReference>
<dbReference type="SUPFAM" id="SSF88659">
    <property type="entry name" value="Sigma3 and sigma4 domains of RNA polymerase sigma factors"/>
    <property type="match status" value="1"/>
</dbReference>
<dbReference type="OrthoDB" id="290351at2"/>
<dbReference type="InterPro" id="IPR014284">
    <property type="entry name" value="RNA_pol_sigma-70_dom"/>
</dbReference>
<dbReference type="InterPro" id="IPR013325">
    <property type="entry name" value="RNA_pol_sigma_r2"/>
</dbReference>
<organism evidence="7 8">
    <name type="scientific">Gimesia chilikensis</name>
    <dbReference type="NCBI Taxonomy" id="2605989"/>
    <lineage>
        <taxon>Bacteria</taxon>
        <taxon>Pseudomonadati</taxon>
        <taxon>Planctomycetota</taxon>
        <taxon>Planctomycetia</taxon>
        <taxon>Planctomycetales</taxon>
        <taxon>Planctomycetaceae</taxon>
        <taxon>Gimesia</taxon>
    </lineage>
</organism>
<dbReference type="InterPro" id="IPR007630">
    <property type="entry name" value="RNA_pol_sigma70_r4"/>
</dbReference>
<dbReference type="GO" id="GO:0006352">
    <property type="term" value="P:DNA-templated transcription initiation"/>
    <property type="evidence" value="ECO:0007669"/>
    <property type="project" value="InterPro"/>
</dbReference>
<feature type="domain" description="RNA polymerase sigma-70 region 4" evidence="6">
    <location>
        <begin position="133"/>
        <end position="180"/>
    </location>
</feature>
<comment type="similarity">
    <text evidence="1">Belongs to the sigma-70 factor family. ECF subfamily.</text>
</comment>
<keyword evidence="8" id="KW-1185">Reference proteome</keyword>
<dbReference type="PANTHER" id="PTHR43133">
    <property type="entry name" value="RNA POLYMERASE ECF-TYPE SIGMA FACTO"/>
    <property type="match status" value="1"/>
</dbReference>
<gene>
    <name evidence="7" type="ORF">HG66A1_19490</name>
</gene>
<evidence type="ECO:0000256" key="4">
    <source>
        <dbReference type="ARBA" id="ARBA00023125"/>
    </source>
</evidence>
<evidence type="ECO:0000256" key="5">
    <source>
        <dbReference type="ARBA" id="ARBA00023163"/>
    </source>
</evidence>
<evidence type="ECO:0000256" key="3">
    <source>
        <dbReference type="ARBA" id="ARBA00023082"/>
    </source>
</evidence>
<dbReference type="GO" id="GO:0016987">
    <property type="term" value="F:sigma factor activity"/>
    <property type="evidence" value="ECO:0007669"/>
    <property type="project" value="UniProtKB-KW"/>
</dbReference>
<sequence>MNLESISTTLIYHASQGDPDSRNRLMKLSEWVLFRIASRVLDNRQDVEDAVQETLTVVVKVMAEQDLRLEHGRHSFIRLLKSCLRNVAANQIRKKQVVPIGGSDNLNQIHNLIDDNIETIEEKRDIAEGLIQLAGLSENEKQVLSLYFLAGKLPREIAEETGLASANVRQIQSRALRKIRDFLGES</sequence>
<reference evidence="7 8" key="1">
    <citation type="submission" date="2019-02" db="EMBL/GenBank/DDBJ databases">
        <title>Deep-cultivation of Planctomycetes and their phenomic and genomic characterization uncovers novel biology.</title>
        <authorList>
            <person name="Wiegand S."/>
            <person name="Jogler M."/>
            <person name="Boedeker C."/>
            <person name="Pinto D."/>
            <person name="Vollmers J."/>
            <person name="Rivas-Marin E."/>
            <person name="Kohn T."/>
            <person name="Peeters S.H."/>
            <person name="Heuer A."/>
            <person name="Rast P."/>
            <person name="Oberbeckmann S."/>
            <person name="Bunk B."/>
            <person name="Jeske O."/>
            <person name="Meyerdierks A."/>
            <person name="Storesund J.E."/>
            <person name="Kallscheuer N."/>
            <person name="Luecker S."/>
            <person name="Lage O.M."/>
            <person name="Pohl T."/>
            <person name="Merkel B.J."/>
            <person name="Hornburger P."/>
            <person name="Mueller R.-W."/>
            <person name="Bruemmer F."/>
            <person name="Labrenz M."/>
            <person name="Spormann A.M."/>
            <person name="Op den Camp H."/>
            <person name="Overmann J."/>
            <person name="Amann R."/>
            <person name="Jetten M.S.M."/>
            <person name="Mascher T."/>
            <person name="Medema M.H."/>
            <person name="Devos D.P."/>
            <person name="Kaster A.-K."/>
            <person name="Ovreas L."/>
            <person name="Rohde M."/>
            <person name="Galperin M.Y."/>
            <person name="Jogler C."/>
        </authorList>
    </citation>
    <scope>NUCLEOTIDE SEQUENCE [LARGE SCALE GENOMIC DNA]</scope>
    <source>
        <strain evidence="7 8">HG66A1</strain>
    </source>
</reference>
<dbReference type="InterPro" id="IPR039425">
    <property type="entry name" value="RNA_pol_sigma-70-like"/>
</dbReference>
<evidence type="ECO:0000256" key="1">
    <source>
        <dbReference type="ARBA" id="ARBA00010641"/>
    </source>
</evidence>
<evidence type="ECO:0000256" key="2">
    <source>
        <dbReference type="ARBA" id="ARBA00023015"/>
    </source>
</evidence>
<evidence type="ECO:0000313" key="8">
    <source>
        <dbReference type="Proteomes" id="UP000320421"/>
    </source>
</evidence>
<protein>
    <submittedName>
        <fullName evidence="7">RNA polymerase sigma factor</fullName>
    </submittedName>
</protein>
<dbReference type="SUPFAM" id="SSF88946">
    <property type="entry name" value="Sigma2 domain of RNA polymerase sigma factors"/>
    <property type="match status" value="1"/>
</dbReference>
<dbReference type="NCBIfam" id="TIGR02937">
    <property type="entry name" value="sigma70-ECF"/>
    <property type="match status" value="1"/>
</dbReference>
<dbReference type="EMBL" id="CP036266">
    <property type="protein sequence ID" value="QDT20164.1"/>
    <property type="molecule type" value="Genomic_DNA"/>
</dbReference>
<keyword evidence="2" id="KW-0805">Transcription regulation</keyword>
<dbReference type="Proteomes" id="UP000320421">
    <property type="component" value="Chromosome"/>
</dbReference>
<accession>A0A517PLB3</accession>
<name>A0A517PLB3_9PLAN</name>
<evidence type="ECO:0000259" key="6">
    <source>
        <dbReference type="Pfam" id="PF04545"/>
    </source>
</evidence>
<dbReference type="InterPro" id="IPR036388">
    <property type="entry name" value="WH-like_DNA-bd_sf"/>
</dbReference>
<dbReference type="Gene3D" id="1.10.10.10">
    <property type="entry name" value="Winged helix-like DNA-binding domain superfamily/Winged helix DNA-binding domain"/>
    <property type="match status" value="1"/>
</dbReference>
<dbReference type="Gene3D" id="1.10.1740.10">
    <property type="match status" value="1"/>
</dbReference>
<dbReference type="AlphaFoldDB" id="A0A517PLB3"/>
<keyword evidence="5" id="KW-0804">Transcription</keyword>